<dbReference type="InterPro" id="IPR017451">
    <property type="entry name" value="F-box-assoc_interact_dom"/>
</dbReference>
<dbReference type="InterPro" id="IPR050796">
    <property type="entry name" value="SCF_F-box_component"/>
</dbReference>
<dbReference type="CDD" id="cd22157">
    <property type="entry name" value="F-box_AtFBW1-like"/>
    <property type="match status" value="1"/>
</dbReference>
<dbReference type="PROSITE" id="PS50181">
    <property type="entry name" value="FBOX"/>
    <property type="match status" value="1"/>
</dbReference>
<dbReference type="AlphaFoldDB" id="A0A835LTD0"/>
<dbReference type="Gene3D" id="1.20.1280.50">
    <property type="match status" value="1"/>
</dbReference>
<dbReference type="SUPFAM" id="SSF81383">
    <property type="entry name" value="F-box domain"/>
    <property type="match status" value="1"/>
</dbReference>
<accession>A0A835LTD0</accession>
<feature type="domain" description="F-box" evidence="1">
    <location>
        <begin position="7"/>
        <end position="53"/>
    </location>
</feature>
<dbReference type="PANTHER" id="PTHR31672:SF13">
    <property type="entry name" value="F-BOX PROTEIN CPR30-LIKE"/>
    <property type="match status" value="1"/>
</dbReference>
<dbReference type="Pfam" id="PF08268">
    <property type="entry name" value="FBA_3"/>
    <property type="match status" value="1"/>
</dbReference>
<dbReference type="OrthoDB" id="591557at2759"/>
<reference evidence="2 3" key="1">
    <citation type="submission" date="2020-10" db="EMBL/GenBank/DDBJ databases">
        <title>The Coptis chinensis genome and diversification of protoberbering-type alkaloids.</title>
        <authorList>
            <person name="Wang B."/>
            <person name="Shu S."/>
            <person name="Song C."/>
            <person name="Liu Y."/>
        </authorList>
    </citation>
    <scope>NUCLEOTIDE SEQUENCE [LARGE SCALE GENOMIC DNA]</scope>
    <source>
        <strain evidence="2">HL-2020</strain>
        <tissue evidence="2">Leaf</tissue>
    </source>
</reference>
<gene>
    <name evidence="2" type="ORF">IFM89_029292</name>
</gene>
<name>A0A835LTD0_9MAGN</name>
<dbReference type="PANTHER" id="PTHR31672">
    <property type="entry name" value="BNACNNG10540D PROTEIN"/>
    <property type="match status" value="1"/>
</dbReference>
<organism evidence="2 3">
    <name type="scientific">Coptis chinensis</name>
    <dbReference type="NCBI Taxonomy" id="261450"/>
    <lineage>
        <taxon>Eukaryota</taxon>
        <taxon>Viridiplantae</taxon>
        <taxon>Streptophyta</taxon>
        <taxon>Embryophyta</taxon>
        <taxon>Tracheophyta</taxon>
        <taxon>Spermatophyta</taxon>
        <taxon>Magnoliopsida</taxon>
        <taxon>Ranunculales</taxon>
        <taxon>Ranunculaceae</taxon>
        <taxon>Coptidoideae</taxon>
        <taxon>Coptis</taxon>
    </lineage>
</organism>
<dbReference type="InterPro" id="IPR001810">
    <property type="entry name" value="F-box_dom"/>
</dbReference>
<evidence type="ECO:0000313" key="3">
    <source>
        <dbReference type="Proteomes" id="UP000631114"/>
    </source>
</evidence>
<proteinExistence type="predicted"/>
<dbReference type="NCBIfam" id="TIGR01640">
    <property type="entry name" value="F_box_assoc_1"/>
    <property type="match status" value="1"/>
</dbReference>
<evidence type="ECO:0000259" key="1">
    <source>
        <dbReference type="PROSITE" id="PS50181"/>
    </source>
</evidence>
<dbReference type="InterPro" id="IPR013187">
    <property type="entry name" value="F-box-assoc_dom_typ3"/>
</dbReference>
<dbReference type="SMART" id="SM00256">
    <property type="entry name" value="FBOX"/>
    <property type="match status" value="1"/>
</dbReference>
<comment type="caution">
    <text evidence="2">The sequence shown here is derived from an EMBL/GenBank/DDBJ whole genome shotgun (WGS) entry which is preliminary data.</text>
</comment>
<protein>
    <recommendedName>
        <fullName evidence="1">F-box domain-containing protein</fullName>
    </recommendedName>
</protein>
<keyword evidence="3" id="KW-1185">Reference proteome</keyword>
<dbReference type="EMBL" id="JADFTS010000005">
    <property type="protein sequence ID" value="KAF9606835.1"/>
    <property type="molecule type" value="Genomic_DNA"/>
</dbReference>
<evidence type="ECO:0000313" key="2">
    <source>
        <dbReference type="EMBL" id="KAF9606835.1"/>
    </source>
</evidence>
<dbReference type="Proteomes" id="UP000631114">
    <property type="component" value="Unassembled WGS sequence"/>
</dbReference>
<dbReference type="InterPro" id="IPR036047">
    <property type="entry name" value="F-box-like_dom_sf"/>
</dbReference>
<sequence length="382" mass="43922">MDEEEDMNKTKRLPDEVFMEILSWLPIKTLLRFKCVSKSWLRLLTTDPHLPKLQLERTLESNINNPNILLLQQGDRETNTNYYLANFSATCPTSVKLNVPFRQDTYVRGICNGLVLLHLANIKDSLYIWNPLTGDYIAIPCPPTPTLFPSRHKTTTFGFGFHQASNRYKVVRFVDEFDKNNFVFNSCVSVYTLGRDSSWRTLEKDNHYKVCFMNSFAPTVNGALHWRVYKTGLHYHKVIVSFDLNDEVSQEIPIADDATINTPYDVEVRELGGLLCLLCDKYLGDRQIWVMKQYGVISSWTKQFQIVCKVGLSCSYVSLPLGVANNGDLILMKSNSELVLYDQESNLIRDLKNFGFKPRHIYTYRESLVSPNVISGSELVRT</sequence>
<dbReference type="Pfam" id="PF00646">
    <property type="entry name" value="F-box"/>
    <property type="match status" value="1"/>
</dbReference>